<keyword evidence="1" id="KW-0732">Signal</keyword>
<accession>A0A918KYX6</accession>
<proteinExistence type="predicted"/>
<name>A0A918KYX6_9ACTN</name>
<protein>
    <recommendedName>
        <fullName evidence="4">Lipoprotein</fullName>
    </recommendedName>
</protein>
<dbReference type="PROSITE" id="PS51257">
    <property type="entry name" value="PROKAR_LIPOPROTEIN"/>
    <property type="match status" value="1"/>
</dbReference>
<evidence type="ECO:0000313" key="3">
    <source>
        <dbReference type="Proteomes" id="UP000658320"/>
    </source>
</evidence>
<evidence type="ECO:0000256" key="1">
    <source>
        <dbReference type="SAM" id="SignalP"/>
    </source>
</evidence>
<organism evidence="2 3">
    <name type="scientific">Streptomyces aurantiogriseus</name>
    <dbReference type="NCBI Taxonomy" id="66870"/>
    <lineage>
        <taxon>Bacteria</taxon>
        <taxon>Bacillati</taxon>
        <taxon>Actinomycetota</taxon>
        <taxon>Actinomycetes</taxon>
        <taxon>Kitasatosporales</taxon>
        <taxon>Streptomycetaceae</taxon>
        <taxon>Streptomyces</taxon>
    </lineage>
</organism>
<evidence type="ECO:0008006" key="4">
    <source>
        <dbReference type="Google" id="ProtNLM"/>
    </source>
</evidence>
<dbReference type="Proteomes" id="UP000658320">
    <property type="component" value="Unassembled WGS sequence"/>
</dbReference>
<sequence>MSRVVRCAGAALAALGTLTACGGPAEPCELLDLVPEVAVTWQADALPYGADATYRLCVATHCASGAPLVYKDLVRVKVRLPEGFDERKPTVTLKLSGGRGAKELTASRTITLRQTKEGCDQALTGSLQLTADGELKEAD</sequence>
<feature type="chain" id="PRO_5038634835" description="Lipoprotein" evidence="1">
    <location>
        <begin position="23"/>
        <end position="139"/>
    </location>
</feature>
<evidence type="ECO:0000313" key="2">
    <source>
        <dbReference type="EMBL" id="GGR48734.1"/>
    </source>
</evidence>
<gene>
    <name evidence="2" type="ORF">GCM10010251_77200</name>
</gene>
<reference evidence="2" key="2">
    <citation type="submission" date="2020-09" db="EMBL/GenBank/DDBJ databases">
        <authorList>
            <person name="Sun Q."/>
            <person name="Ohkuma M."/>
        </authorList>
    </citation>
    <scope>NUCLEOTIDE SEQUENCE</scope>
    <source>
        <strain evidence="2">JCM 4346</strain>
    </source>
</reference>
<feature type="signal peptide" evidence="1">
    <location>
        <begin position="1"/>
        <end position="22"/>
    </location>
</feature>
<reference evidence="2" key="1">
    <citation type="journal article" date="2014" name="Int. J. Syst. Evol. Microbiol.">
        <title>Complete genome sequence of Corynebacterium casei LMG S-19264T (=DSM 44701T), isolated from a smear-ripened cheese.</title>
        <authorList>
            <consortium name="US DOE Joint Genome Institute (JGI-PGF)"/>
            <person name="Walter F."/>
            <person name="Albersmeier A."/>
            <person name="Kalinowski J."/>
            <person name="Ruckert C."/>
        </authorList>
    </citation>
    <scope>NUCLEOTIDE SEQUENCE</scope>
    <source>
        <strain evidence="2">JCM 4346</strain>
    </source>
</reference>
<keyword evidence="3" id="KW-1185">Reference proteome</keyword>
<dbReference type="AlphaFoldDB" id="A0A918KYX6"/>
<dbReference type="EMBL" id="BMSX01000024">
    <property type="protein sequence ID" value="GGR48734.1"/>
    <property type="molecule type" value="Genomic_DNA"/>
</dbReference>
<comment type="caution">
    <text evidence="2">The sequence shown here is derived from an EMBL/GenBank/DDBJ whole genome shotgun (WGS) entry which is preliminary data.</text>
</comment>
<dbReference type="RefSeq" id="WP_189942668.1">
    <property type="nucleotide sequence ID" value="NZ_BMSX01000024.1"/>
</dbReference>